<accession>A0A090F5L1</accession>
<gene>
    <name evidence="3" type="primary">hbdH</name>
    <name evidence="3" type="ORF">MPLDJ20_20753</name>
</gene>
<dbReference type="Gene3D" id="3.40.50.720">
    <property type="entry name" value="NAD(P)-binding Rossmann-like Domain"/>
    <property type="match status" value="1"/>
</dbReference>
<dbReference type="GO" id="GO:0032787">
    <property type="term" value="P:monocarboxylic acid metabolic process"/>
    <property type="evidence" value="ECO:0007669"/>
    <property type="project" value="UniProtKB-ARBA"/>
</dbReference>
<comment type="similarity">
    <text evidence="1 2">Belongs to the short-chain dehydrogenases/reductases (SDR) family.</text>
</comment>
<dbReference type="PANTHER" id="PTHR42879">
    <property type="entry name" value="3-OXOACYL-(ACYL-CARRIER-PROTEIN) REDUCTASE"/>
    <property type="match status" value="1"/>
</dbReference>
<sequence length="257" mass="26408">MSAAREIAGKHALVTGGGSGVGKAIAFALAEAGVNVTICGRREAALAEVAKENNRIAGLAADVTNEAEMADVYQKAEAARGPFDIVVANAGMAGSAPAHKTALADWQRTLDVNLTGAFLTVRPALAGMLARKVGRIVFVASTAGLKGYAYVAPYVAAKHGVVGLMRALAAETAKSGVTVNAVCPGFVETEMLEESIQRIVEKTGRSADEARANLAATNPQGRFVQPEEVASAVLWLCSDAARSITGQAISISGGETW</sequence>
<dbReference type="AlphaFoldDB" id="A0A090F5L1"/>
<dbReference type="GO" id="GO:0003858">
    <property type="term" value="F:3-hydroxybutyrate dehydrogenase activity"/>
    <property type="evidence" value="ECO:0007669"/>
    <property type="project" value="UniProtKB-EC"/>
</dbReference>
<dbReference type="InterPro" id="IPR050259">
    <property type="entry name" value="SDR"/>
</dbReference>
<dbReference type="InterPro" id="IPR036291">
    <property type="entry name" value="NAD(P)-bd_dom_sf"/>
</dbReference>
<dbReference type="GeneID" id="31890900"/>
<dbReference type="PROSITE" id="PS00061">
    <property type="entry name" value="ADH_SHORT"/>
    <property type="match status" value="1"/>
</dbReference>
<dbReference type="InterPro" id="IPR020904">
    <property type="entry name" value="Sc_DH/Rdtase_CS"/>
</dbReference>
<evidence type="ECO:0000313" key="3">
    <source>
        <dbReference type="EMBL" id="CDX36959.1"/>
    </source>
</evidence>
<dbReference type="CDD" id="cd05233">
    <property type="entry name" value="SDR_c"/>
    <property type="match status" value="1"/>
</dbReference>
<dbReference type="Proteomes" id="UP000046373">
    <property type="component" value="Unassembled WGS sequence"/>
</dbReference>
<dbReference type="PRINTS" id="PR00080">
    <property type="entry name" value="SDRFAMILY"/>
</dbReference>
<dbReference type="FunFam" id="3.40.50.720:FF:000084">
    <property type="entry name" value="Short-chain dehydrogenase reductase"/>
    <property type="match status" value="1"/>
</dbReference>
<dbReference type="EMBL" id="CCNB01000012">
    <property type="protein sequence ID" value="CDX36959.1"/>
    <property type="molecule type" value="Genomic_DNA"/>
</dbReference>
<dbReference type="EC" id="1.1.1.30" evidence="3"/>
<evidence type="ECO:0000256" key="2">
    <source>
        <dbReference type="RuleBase" id="RU000363"/>
    </source>
</evidence>
<dbReference type="Pfam" id="PF00106">
    <property type="entry name" value="adh_short"/>
    <property type="match status" value="1"/>
</dbReference>
<dbReference type="PRINTS" id="PR00081">
    <property type="entry name" value="GDHRDH"/>
</dbReference>
<dbReference type="SUPFAM" id="SSF51735">
    <property type="entry name" value="NAD(P)-binding Rossmann-fold domains"/>
    <property type="match status" value="1"/>
</dbReference>
<organism evidence="3 4">
    <name type="scientific">Mesorhizobium plurifarium</name>
    <dbReference type="NCBI Taxonomy" id="69974"/>
    <lineage>
        <taxon>Bacteria</taxon>
        <taxon>Pseudomonadati</taxon>
        <taxon>Pseudomonadota</taxon>
        <taxon>Alphaproteobacteria</taxon>
        <taxon>Hyphomicrobiales</taxon>
        <taxon>Phyllobacteriaceae</taxon>
        <taxon>Mesorhizobium</taxon>
    </lineage>
</organism>
<proteinExistence type="inferred from homology"/>
<evidence type="ECO:0000256" key="1">
    <source>
        <dbReference type="ARBA" id="ARBA00006484"/>
    </source>
</evidence>
<dbReference type="PANTHER" id="PTHR42879:SF2">
    <property type="entry name" value="3-OXOACYL-[ACYL-CARRIER-PROTEIN] REDUCTASE FABG"/>
    <property type="match status" value="1"/>
</dbReference>
<name>A0A090F5L1_MESPL</name>
<protein>
    <submittedName>
        <fullName evidence="3">D-beta-hydroxybutyrate dehydrogenase</fullName>
        <ecNumber evidence="3">1.1.1.30</ecNumber>
    </submittedName>
</protein>
<reference evidence="3 4" key="1">
    <citation type="submission" date="2014-08" db="EMBL/GenBank/DDBJ databases">
        <authorList>
            <person name="Moulin Lionel"/>
        </authorList>
    </citation>
    <scope>NUCLEOTIDE SEQUENCE [LARGE SCALE GENOMIC DNA]</scope>
</reference>
<dbReference type="InterPro" id="IPR002347">
    <property type="entry name" value="SDR_fam"/>
</dbReference>
<keyword evidence="3" id="KW-0560">Oxidoreductase</keyword>
<evidence type="ECO:0000313" key="4">
    <source>
        <dbReference type="Proteomes" id="UP000046373"/>
    </source>
</evidence>